<organism evidence="1 2">
    <name type="scientific">Inconstantimicrobium mannanitabidum</name>
    <dbReference type="NCBI Taxonomy" id="1604901"/>
    <lineage>
        <taxon>Bacteria</taxon>
        <taxon>Bacillati</taxon>
        <taxon>Bacillota</taxon>
        <taxon>Clostridia</taxon>
        <taxon>Eubacteriales</taxon>
        <taxon>Clostridiaceae</taxon>
        <taxon>Inconstantimicrobium</taxon>
    </lineage>
</organism>
<accession>A0ACB5RE52</accession>
<proteinExistence type="predicted"/>
<protein>
    <submittedName>
        <fullName evidence="1">Uncharacterized protein</fullName>
    </submittedName>
</protein>
<reference evidence="1" key="1">
    <citation type="journal article" date="2025" name="Int. J. Syst. Evol. Microbiol.">
        <title>Inconstantimicrobium mannanitabidum sp. nov., a novel member of the family Clostridiaceae isolated from anoxic soil under the treatment of reductive soil disinfestation.</title>
        <authorList>
            <person name="Ueki A."/>
            <person name="Tonouchi A."/>
            <person name="Honma S."/>
            <person name="Kaku N."/>
            <person name="Ueki K."/>
        </authorList>
    </citation>
    <scope>NUCLEOTIDE SEQUENCE</scope>
    <source>
        <strain evidence="1">TW13</strain>
    </source>
</reference>
<dbReference type="EMBL" id="BROD01000001">
    <property type="protein sequence ID" value="GKX67036.1"/>
    <property type="molecule type" value="Genomic_DNA"/>
</dbReference>
<keyword evidence="2" id="KW-1185">Reference proteome</keyword>
<name>A0ACB5RE52_9CLOT</name>
<sequence length="295" mass="33558">MKINNFHMLTVIIINLVLMIITFSTDNPLIIISLLVCSMIALIIYKDAKRLSLGIKIFFPLAIITTIINIIFVNAGSRVITTVLGKQITVETLIYAVFMSVKILVIVYLFYVLGNMLDSDKALSYFSKKSPKVTLIILLSLKLVPNMTKRINTLKEVYLTRGVNLEATSKKDRIKANIPVLSVLLEDSLEGAFDIGESAYVRGFLSGKRSEYEKSKLKFKDFLVSAYFLVLLLLHILFTLSNKIAFDVYDGSELLIFINIYSILQSILIISTVVFFIQDYVQRRRIAENELYRNK</sequence>
<evidence type="ECO:0000313" key="2">
    <source>
        <dbReference type="Proteomes" id="UP001058074"/>
    </source>
</evidence>
<gene>
    <name evidence="1" type="ORF">rsdtw13_22940</name>
</gene>
<evidence type="ECO:0000313" key="1">
    <source>
        <dbReference type="EMBL" id="GKX67036.1"/>
    </source>
</evidence>
<dbReference type="Proteomes" id="UP001058074">
    <property type="component" value="Unassembled WGS sequence"/>
</dbReference>
<comment type="caution">
    <text evidence="1">The sequence shown here is derived from an EMBL/GenBank/DDBJ whole genome shotgun (WGS) entry which is preliminary data.</text>
</comment>